<keyword evidence="2" id="KW-0240">DNA-directed RNA polymerase</keyword>
<dbReference type="PANTHER" id="PTHR12709">
    <property type="entry name" value="DNA-DIRECTED RNA POLYMERASE II, III"/>
    <property type="match status" value="1"/>
</dbReference>
<evidence type="ECO:0000256" key="3">
    <source>
        <dbReference type="ARBA" id="ARBA00023163"/>
    </source>
</evidence>
<dbReference type="GO" id="GO:0031369">
    <property type="term" value="F:translation initiation factor binding"/>
    <property type="evidence" value="ECO:0007669"/>
    <property type="project" value="TreeGrafter"/>
</dbReference>
<comment type="caution">
    <text evidence="5">The sequence shown here is derived from an EMBL/GenBank/DDBJ whole genome shotgun (WGS) entry which is preliminary data.</text>
</comment>
<evidence type="ECO:0000256" key="2">
    <source>
        <dbReference type="ARBA" id="ARBA00022478"/>
    </source>
</evidence>
<dbReference type="GO" id="GO:0045948">
    <property type="term" value="P:positive regulation of translational initiation"/>
    <property type="evidence" value="ECO:0007669"/>
    <property type="project" value="TreeGrafter"/>
</dbReference>
<keyword evidence="3" id="KW-0804">Transcription</keyword>
<name>A0A1X2IS73_9FUNG</name>
<comment type="subcellular location">
    <subcellularLocation>
        <location evidence="1">Nucleus</location>
    </subcellularLocation>
</comment>
<keyword evidence="4" id="KW-0812">Transmembrane</keyword>
<keyword evidence="4" id="KW-1133">Transmembrane helix</keyword>
<dbReference type="EMBL" id="MCGE01000005">
    <property type="protein sequence ID" value="ORZ21355.1"/>
    <property type="molecule type" value="Genomic_DNA"/>
</dbReference>
<dbReference type="GO" id="GO:0060213">
    <property type="term" value="P:positive regulation of nuclear-transcribed mRNA poly(A) tail shortening"/>
    <property type="evidence" value="ECO:0007669"/>
    <property type="project" value="TreeGrafter"/>
</dbReference>
<dbReference type="Proteomes" id="UP000193560">
    <property type="component" value="Unassembled WGS sequence"/>
</dbReference>
<dbReference type="STRING" id="90262.A0A1X2IS73"/>
<dbReference type="GO" id="GO:0005665">
    <property type="term" value="C:RNA polymerase II, core complex"/>
    <property type="evidence" value="ECO:0007669"/>
    <property type="project" value="TreeGrafter"/>
</dbReference>
<evidence type="ECO:0000256" key="4">
    <source>
        <dbReference type="SAM" id="Phobius"/>
    </source>
</evidence>
<evidence type="ECO:0000256" key="1">
    <source>
        <dbReference type="ARBA" id="ARBA00004123"/>
    </source>
</evidence>
<proteinExistence type="predicted"/>
<dbReference type="Gene3D" id="2.40.50.140">
    <property type="entry name" value="Nucleic acid-binding proteins"/>
    <property type="match status" value="1"/>
</dbReference>
<dbReference type="GO" id="GO:0000932">
    <property type="term" value="C:P-body"/>
    <property type="evidence" value="ECO:0007669"/>
    <property type="project" value="TreeGrafter"/>
</dbReference>
<dbReference type="SUPFAM" id="SSF88798">
    <property type="entry name" value="N-terminal, heterodimerisation domain of RBP7 (RpoE)"/>
    <property type="match status" value="1"/>
</dbReference>
<dbReference type="GO" id="GO:0003727">
    <property type="term" value="F:single-stranded RNA binding"/>
    <property type="evidence" value="ECO:0007669"/>
    <property type="project" value="TreeGrafter"/>
</dbReference>
<dbReference type="InterPro" id="IPR045113">
    <property type="entry name" value="Rpb7-like"/>
</dbReference>
<keyword evidence="4" id="KW-0472">Membrane</keyword>
<feature type="transmembrane region" description="Helical" evidence="4">
    <location>
        <begin position="12"/>
        <end position="33"/>
    </location>
</feature>
<evidence type="ECO:0000313" key="5">
    <source>
        <dbReference type="EMBL" id="ORZ21355.1"/>
    </source>
</evidence>
<dbReference type="OrthoDB" id="1162399at2759"/>
<organism evidence="5 6">
    <name type="scientific">Absidia repens</name>
    <dbReference type="NCBI Taxonomy" id="90262"/>
    <lineage>
        <taxon>Eukaryota</taxon>
        <taxon>Fungi</taxon>
        <taxon>Fungi incertae sedis</taxon>
        <taxon>Mucoromycota</taxon>
        <taxon>Mucoromycotina</taxon>
        <taxon>Mucoromycetes</taxon>
        <taxon>Mucorales</taxon>
        <taxon>Cunninghamellaceae</taxon>
        <taxon>Absidia</taxon>
    </lineage>
</organism>
<dbReference type="AlphaFoldDB" id="A0A1X2IS73"/>
<evidence type="ECO:0000313" key="6">
    <source>
        <dbReference type="Proteomes" id="UP000193560"/>
    </source>
</evidence>
<dbReference type="InterPro" id="IPR036898">
    <property type="entry name" value="RNA_pol_Rpb7-like_N_sf"/>
</dbReference>
<dbReference type="InterPro" id="IPR012340">
    <property type="entry name" value="NA-bd_OB-fold"/>
</dbReference>
<reference evidence="5 6" key="1">
    <citation type="submission" date="2016-07" db="EMBL/GenBank/DDBJ databases">
        <title>Pervasive Adenine N6-methylation of Active Genes in Fungi.</title>
        <authorList>
            <consortium name="DOE Joint Genome Institute"/>
            <person name="Mondo S.J."/>
            <person name="Dannebaum R.O."/>
            <person name="Kuo R.C."/>
            <person name="Labutti K."/>
            <person name="Haridas S."/>
            <person name="Kuo A."/>
            <person name="Salamov A."/>
            <person name="Ahrendt S.R."/>
            <person name="Lipzen A."/>
            <person name="Sullivan W."/>
            <person name="Andreopoulos W.B."/>
            <person name="Clum A."/>
            <person name="Lindquist E."/>
            <person name="Daum C."/>
            <person name="Ramamoorthy G.K."/>
            <person name="Gryganskyi A."/>
            <person name="Culley D."/>
            <person name="Magnuson J.K."/>
            <person name="James T.Y."/>
            <person name="O'Malley M.A."/>
            <person name="Stajich J.E."/>
            <person name="Spatafora J.W."/>
            <person name="Visel A."/>
            <person name="Grigoriev I.V."/>
        </authorList>
    </citation>
    <scope>NUCLEOTIDE SEQUENCE [LARGE SCALE GENOMIC DNA]</scope>
    <source>
        <strain evidence="5 6">NRRL 1336</strain>
    </source>
</reference>
<gene>
    <name evidence="5" type="ORF">BCR42DRAFT_389109</name>
</gene>
<sequence>MSSSPLLPSPYFFFFFCTKLLLRFYSYTTYLSISTYHVFLDRFGYTIIVVSLLNFSKDKVLPGSGLAKFCVIYRTIVLKPYKGEVLDAVTSTVNRGGCGPVQDCVPSHPIPNDMRYNPNSTPPCYSTDDQAIHKDAKARFKLVGTLFDTNEILSRELTDPSALLFSLLLGPSRKTI</sequence>
<dbReference type="SUPFAM" id="SSF50249">
    <property type="entry name" value="Nucleic acid-binding proteins"/>
    <property type="match status" value="1"/>
</dbReference>
<protein>
    <submittedName>
        <fullName evidence="5">Uncharacterized protein</fullName>
    </submittedName>
</protein>
<accession>A0A1X2IS73</accession>
<keyword evidence="6" id="KW-1185">Reference proteome</keyword>
<dbReference type="GO" id="GO:0003697">
    <property type="term" value="F:single-stranded DNA binding"/>
    <property type="evidence" value="ECO:0007669"/>
    <property type="project" value="TreeGrafter"/>
</dbReference>
<dbReference type="GO" id="GO:0006367">
    <property type="term" value="P:transcription initiation at RNA polymerase II promoter"/>
    <property type="evidence" value="ECO:0007669"/>
    <property type="project" value="TreeGrafter"/>
</dbReference>
<dbReference type="PANTHER" id="PTHR12709:SF4">
    <property type="entry name" value="DNA-DIRECTED RNA POLYMERASE II SUBUNIT RPB7"/>
    <property type="match status" value="1"/>
</dbReference>
<dbReference type="Gene3D" id="3.30.1490.120">
    <property type="entry name" value="RNA polymerase Rpb7-like, N-terminal domain"/>
    <property type="match status" value="1"/>
</dbReference>